<gene>
    <name evidence="5" type="ordered locus">PAB1690</name>
</gene>
<reference evidence="6 8" key="5">
    <citation type="journal article" date="2012" name="Curr. Microbiol.">
        <title>Re-annotation of two hyperthermophilic archaea Pyrococcus abyssi GE5 and Pyrococcus furiosus DSM 3638.</title>
        <authorList>
            <person name="Gao J."/>
            <person name="Wang J."/>
        </authorList>
    </citation>
    <scope>GENOME REANNOTATION</scope>
    <source>
        <strain evidence="6">GE5</strain>
        <strain evidence="8">GE5 / Orsay</strain>
    </source>
</reference>
<dbReference type="PROSITE" id="PS51643">
    <property type="entry name" value="HD_CAS3"/>
    <property type="match status" value="1"/>
</dbReference>
<evidence type="ECO:0000313" key="5">
    <source>
        <dbReference type="EMBL" id="CAB49932.1"/>
    </source>
</evidence>
<protein>
    <submittedName>
        <fullName evidence="5">Metal dependent phosphohydrolase, HD domain</fullName>
    </submittedName>
</protein>
<evidence type="ECO:0000256" key="3">
    <source>
        <dbReference type="ARBA" id="ARBA00023118"/>
    </source>
</evidence>
<dbReference type="Proteomes" id="UP000009139">
    <property type="component" value="Chromosome"/>
</dbReference>
<dbReference type="GO" id="GO:0046872">
    <property type="term" value="F:metal ion binding"/>
    <property type="evidence" value="ECO:0007669"/>
    <property type="project" value="UniProtKB-KW"/>
</dbReference>
<keyword evidence="7" id="KW-1185">Reference proteome</keyword>
<reference evidence="5" key="2">
    <citation type="journal article" date="2000" name="J. Mol. Biol.">
        <title>Archaeal homologs of eukaryotic methylation guide small nucleolar RNAs: lessons from the Pyrococcus genomes.</title>
        <authorList>
            <person name="Gaspin C."/>
            <person name="Cavaille J."/>
            <person name="Erauso G."/>
        </authorList>
    </citation>
    <scope>NUCLEOTIDE SEQUENCE</scope>
    <source>
        <strain evidence="5">Orsay</strain>
    </source>
</reference>
<dbReference type="AlphaFoldDB" id="Q9UZX4"/>
<evidence type="ECO:0000256" key="1">
    <source>
        <dbReference type="ARBA" id="ARBA00022723"/>
    </source>
</evidence>
<dbReference type="Pfam" id="PF01966">
    <property type="entry name" value="HD"/>
    <property type="match status" value="1"/>
</dbReference>
<sequence length="222" mass="25668">MTCCAYFKDGRCVESMEDHIREGLKFIERMYISRNYGEFLSRVLNLRKEKAEGLLRKAYIIHDVGKGLEEFQSKKQHFPYHEFYSALVAKEVLKDFGKAGEIAVVAVSLHHHDWVRYEKPRKPDNLELDRECACVIEKFMGVEIPRKVPWIKPEEFSRWVVNVFSSNIRAVYALLLPISLADNYSAMRNRGGEPTTPGKEIEEVLSVYKEVEKFVSSISSGI</sequence>
<proteinExistence type="predicted"/>
<evidence type="ECO:0000259" key="4">
    <source>
        <dbReference type="PROSITE" id="PS51643"/>
    </source>
</evidence>
<evidence type="ECO:0000313" key="8">
    <source>
        <dbReference type="Proteomes" id="UP000009139"/>
    </source>
</evidence>
<reference evidence="5" key="1">
    <citation type="submission" date="1999-07" db="EMBL/GenBank/DDBJ databases">
        <authorList>
            <person name="Genoscope"/>
        </authorList>
    </citation>
    <scope>NUCLEOTIDE SEQUENCE</scope>
    <source>
        <strain evidence="5">Orsay</strain>
    </source>
</reference>
<accession>Q9UZX4</accession>
<dbReference type="EMBL" id="HE613800">
    <property type="protein sequence ID" value="CCE70430.1"/>
    <property type="molecule type" value="Genomic_DNA"/>
</dbReference>
<dbReference type="CDD" id="cd10013">
    <property type="entry name" value="Cas3''_I"/>
    <property type="match status" value="1"/>
</dbReference>
<reference evidence="5 7" key="4">
    <citation type="journal article" date="2003" name="Mol. Microbiol.">
        <title>An integrated analysis of the genome of the hyperthermophilic archaeon Pyrococcus abyssi.</title>
        <authorList>
            <person name="Cohen G."/>
            <person name="Barbe V."/>
            <person name="Flament D."/>
            <person name="Galperin M."/>
            <person name="Heilig R."/>
            <person name="Ripp R."/>
            <person name="Lecompte O."/>
            <person name="Prieur D."/>
            <person name="Poch O."/>
            <person name="Quellerou J."/>
            <person name="Thierry J.C."/>
            <person name="Van der Oost J."/>
            <person name="Weissenbach J."/>
            <person name="Zivanovic Y."/>
            <person name="Forterre P."/>
        </authorList>
    </citation>
    <scope>NUCLEOTIDE SEQUENCE [LARGE SCALE GENOMIC DNA]</scope>
    <source>
        <strain evidence="7">GE5 / Orsay</strain>
        <strain evidence="5">Orsay</strain>
    </source>
</reference>
<dbReference type="GO" id="GO:0051607">
    <property type="term" value="P:defense response to virus"/>
    <property type="evidence" value="ECO:0007669"/>
    <property type="project" value="UniProtKB-KW"/>
</dbReference>
<organism evidence="5 7">
    <name type="scientific">Pyrococcus abyssi (strain GE5 / Orsay)</name>
    <dbReference type="NCBI Taxonomy" id="272844"/>
    <lineage>
        <taxon>Archaea</taxon>
        <taxon>Methanobacteriati</taxon>
        <taxon>Methanobacteriota</taxon>
        <taxon>Thermococci</taxon>
        <taxon>Thermococcales</taxon>
        <taxon>Thermococcaceae</taxon>
        <taxon>Pyrococcus</taxon>
    </lineage>
</organism>
<dbReference type="eggNOG" id="arCOG01443">
    <property type="taxonomic scope" value="Archaea"/>
</dbReference>
<dbReference type="InterPro" id="IPR006674">
    <property type="entry name" value="HD_domain"/>
</dbReference>
<evidence type="ECO:0000256" key="2">
    <source>
        <dbReference type="ARBA" id="ARBA00022801"/>
    </source>
</evidence>
<reference evidence="5" key="3">
    <citation type="journal article" date="2001" name="Genome Res.">
        <title>Genome evolution at the genus level: comparison of three complete genomes of hyperthermophilic archaea.</title>
        <authorList>
            <person name="Lecompte O."/>
            <person name="Ripp R."/>
            <person name="Puzos-Barbe V."/>
            <person name="Duprat S."/>
            <person name="Heilig R."/>
            <person name="Dietrich J."/>
            <person name="Thierry J.C."/>
            <person name="Poch O."/>
        </authorList>
    </citation>
    <scope>NUCLEOTIDE SEQUENCE</scope>
    <source>
        <strain evidence="5">Orsay</strain>
    </source>
</reference>
<dbReference type="KEGG" id="pab:PAB1690"/>
<dbReference type="PIR" id="G75078">
    <property type="entry name" value="G75078"/>
</dbReference>
<dbReference type="EMBL" id="AJ248286">
    <property type="protein sequence ID" value="CAB49932.1"/>
    <property type="molecule type" value="Genomic_DNA"/>
</dbReference>
<dbReference type="SUPFAM" id="SSF109604">
    <property type="entry name" value="HD-domain/PDEase-like"/>
    <property type="match status" value="1"/>
</dbReference>
<evidence type="ECO:0000313" key="6">
    <source>
        <dbReference type="EMBL" id="CCE70430.1"/>
    </source>
</evidence>
<keyword evidence="1" id="KW-0479">Metal-binding</keyword>
<dbReference type="HOGENOM" id="CLU_1253645_0_0_2"/>
<dbReference type="Gene3D" id="1.10.3210.30">
    <property type="match status" value="1"/>
</dbReference>
<dbReference type="OrthoDB" id="38882at2157"/>
<dbReference type="InterPro" id="IPR038257">
    <property type="entry name" value="CRISPR-assoc_Cas3_HD_sf"/>
</dbReference>
<dbReference type="InterPro" id="IPR006483">
    <property type="entry name" value="CRISPR-assoc_Cas3_HD"/>
</dbReference>
<dbReference type="GO" id="GO:0016787">
    <property type="term" value="F:hydrolase activity"/>
    <property type="evidence" value="ECO:0007669"/>
    <property type="project" value="UniProtKB-KW"/>
</dbReference>
<dbReference type="PATRIC" id="fig|272844.11.peg.1075"/>
<evidence type="ECO:0000313" key="7">
    <source>
        <dbReference type="Proteomes" id="UP000000810"/>
    </source>
</evidence>
<dbReference type="STRING" id="272844.PAB1690"/>
<feature type="domain" description="HD Cas3-type" evidence="4">
    <location>
        <begin position="33"/>
        <end position="185"/>
    </location>
</feature>
<dbReference type="Proteomes" id="UP000000810">
    <property type="component" value="Chromosome"/>
</dbReference>
<keyword evidence="2" id="KW-0378">Hydrolase</keyword>
<name>Q9UZX4_PYRAB</name>
<keyword evidence="3" id="KW-0051">Antiviral defense</keyword>